<dbReference type="PANTHER" id="PTHR32552">
    <property type="entry name" value="FERRICHROME IRON RECEPTOR-RELATED"/>
    <property type="match status" value="1"/>
</dbReference>
<evidence type="ECO:0000256" key="5">
    <source>
        <dbReference type="PROSITE-ProRule" id="PRU01360"/>
    </source>
</evidence>
<keyword evidence="8" id="KW-1185">Reference proteome</keyword>
<feature type="non-terminal residue" evidence="7">
    <location>
        <position position="1"/>
    </location>
</feature>
<keyword evidence="5" id="KW-0813">Transport</keyword>
<evidence type="ECO:0000256" key="4">
    <source>
        <dbReference type="ARBA" id="ARBA00023065"/>
    </source>
</evidence>
<comment type="subcellular location">
    <subcellularLocation>
        <location evidence="5">Cell outer membrane</location>
        <topology evidence="5">Multi-pass membrane protein</topology>
    </subcellularLocation>
</comment>
<feature type="domain" description="TonB-dependent receptor plug" evidence="6">
    <location>
        <begin position="2"/>
        <end position="83"/>
    </location>
</feature>
<evidence type="ECO:0000256" key="3">
    <source>
        <dbReference type="ARBA" id="ARBA00023004"/>
    </source>
</evidence>
<comment type="caution">
    <text evidence="7">The sequence shown here is derived from an EMBL/GenBank/DDBJ whole genome shotgun (WGS) entry which is preliminary data.</text>
</comment>
<dbReference type="Pfam" id="PF07715">
    <property type="entry name" value="Plug"/>
    <property type="match status" value="1"/>
</dbReference>
<dbReference type="PANTHER" id="PTHR32552:SF68">
    <property type="entry name" value="FERRICHROME OUTER MEMBRANE TRANSPORTER_PHAGE RECEPTOR"/>
    <property type="match status" value="1"/>
</dbReference>
<organism evidence="7 8">
    <name type="scientific">Halomonas marinisediminis</name>
    <dbReference type="NCBI Taxonomy" id="2546095"/>
    <lineage>
        <taxon>Bacteria</taxon>
        <taxon>Pseudomonadati</taxon>
        <taxon>Pseudomonadota</taxon>
        <taxon>Gammaproteobacteria</taxon>
        <taxon>Oceanospirillales</taxon>
        <taxon>Halomonadaceae</taxon>
        <taxon>Halomonas</taxon>
    </lineage>
</organism>
<comment type="similarity">
    <text evidence="5">Belongs to the TonB-dependent receptor family.</text>
</comment>
<keyword evidence="7" id="KW-0675">Receptor</keyword>
<reference evidence="7 8" key="1">
    <citation type="submission" date="2019-03" db="EMBL/GenBank/DDBJ databases">
        <title>Halomonas marinisediminis sp. nov., a moderately halophilic bacterium isolated from the Bohai Gulf.</title>
        <authorList>
            <person name="Ji X."/>
        </authorList>
    </citation>
    <scope>NUCLEOTIDE SEQUENCE [LARGE SCALE GENOMIC DNA]</scope>
    <source>
        <strain evidence="7 8">204</strain>
    </source>
</reference>
<evidence type="ECO:0000256" key="1">
    <source>
        <dbReference type="ARBA" id="ARBA00022496"/>
    </source>
</evidence>
<sequence>SQVSEALRYTAGVTTEVFGNDQDYDWIRVRGFQADQTGVYLDNAQNLAFAFGSFFIDPYTLERIAVLRGPSSALYGGSNPGGILNYVSKR</sequence>
<keyword evidence="5" id="KW-0472">Membrane</keyword>
<accession>A0ABY2D6R7</accession>
<keyword evidence="5" id="KW-0998">Cell outer membrane</keyword>
<keyword evidence="5" id="KW-0812">Transmembrane</keyword>
<dbReference type="Proteomes" id="UP000294823">
    <property type="component" value="Unassembled WGS sequence"/>
</dbReference>
<dbReference type="InterPro" id="IPR037066">
    <property type="entry name" value="Plug_dom_sf"/>
</dbReference>
<protein>
    <submittedName>
        <fullName evidence="7">TonB-dependent siderophore receptor</fullName>
    </submittedName>
</protein>
<feature type="non-terminal residue" evidence="7">
    <location>
        <position position="90"/>
    </location>
</feature>
<dbReference type="RefSeq" id="WP_165927621.1">
    <property type="nucleotide sequence ID" value="NZ_SLTR01000483.1"/>
</dbReference>
<evidence type="ECO:0000259" key="6">
    <source>
        <dbReference type="Pfam" id="PF07715"/>
    </source>
</evidence>
<keyword evidence="2" id="KW-0732">Signal</keyword>
<name>A0ABY2D6R7_9GAMM</name>
<dbReference type="InterPro" id="IPR012910">
    <property type="entry name" value="Plug_dom"/>
</dbReference>
<gene>
    <name evidence="7" type="ORF">E0702_17495</name>
</gene>
<keyword evidence="3" id="KW-0408">Iron</keyword>
<evidence type="ECO:0000313" key="8">
    <source>
        <dbReference type="Proteomes" id="UP000294823"/>
    </source>
</evidence>
<keyword evidence="4" id="KW-0406">Ion transport</keyword>
<dbReference type="Gene3D" id="2.170.130.10">
    <property type="entry name" value="TonB-dependent receptor, plug domain"/>
    <property type="match status" value="1"/>
</dbReference>
<keyword evidence="5" id="KW-1134">Transmembrane beta strand</keyword>
<keyword evidence="1" id="KW-0410">Iron transport</keyword>
<dbReference type="SUPFAM" id="SSF56935">
    <property type="entry name" value="Porins"/>
    <property type="match status" value="1"/>
</dbReference>
<dbReference type="EMBL" id="SLTR01000483">
    <property type="protein sequence ID" value="TDA83194.1"/>
    <property type="molecule type" value="Genomic_DNA"/>
</dbReference>
<evidence type="ECO:0000256" key="2">
    <source>
        <dbReference type="ARBA" id="ARBA00022729"/>
    </source>
</evidence>
<dbReference type="InterPro" id="IPR039426">
    <property type="entry name" value="TonB-dep_rcpt-like"/>
</dbReference>
<dbReference type="PROSITE" id="PS52016">
    <property type="entry name" value="TONB_DEPENDENT_REC_3"/>
    <property type="match status" value="1"/>
</dbReference>
<proteinExistence type="inferred from homology"/>
<evidence type="ECO:0000313" key="7">
    <source>
        <dbReference type="EMBL" id="TDA83194.1"/>
    </source>
</evidence>